<feature type="region of interest" description="Disordered" evidence="1">
    <location>
        <begin position="53"/>
        <end position="72"/>
    </location>
</feature>
<dbReference type="AlphaFoldDB" id="A0A0V0HRA6"/>
<organism evidence="2">
    <name type="scientific">Solanum chacoense</name>
    <name type="common">Chaco potato</name>
    <dbReference type="NCBI Taxonomy" id="4108"/>
    <lineage>
        <taxon>Eukaryota</taxon>
        <taxon>Viridiplantae</taxon>
        <taxon>Streptophyta</taxon>
        <taxon>Embryophyta</taxon>
        <taxon>Tracheophyta</taxon>
        <taxon>Spermatophyta</taxon>
        <taxon>Magnoliopsida</taxon>
        <taxon>eudicotyledons</taxon>
        <taxon>Gunneridae</taxon>
        <taxon>Pentapetalae</taxon>
        <taxon>asterids</taxon>
        <taxon>lamiids</taxon>
        <taxon>Solanales</taxon>
        <taxon>Solanaceae</taxon>
        <taxon>Solanoideae</taxon>
        <taxon>Solaneae</taxon>
        <taxon>Solanum</taxon>
    </lineage>
</organism>
<protein>
    <submittedName>
        <fullName evidence="2">Putative ovule protein</fullName>
    </submittedName>
</protein>
<feature type="compositionally biased region" description="Polar residues" evidence="1">
    <location>
        <begin position="59"/>
        <end position="72"/>
    </location>
</feature>
<evidence type="ECO:0000313" key="2">
    <source>
        <dbReference type="EMBL" id="JAP22409.1"/>
    </source>
</evidence>
<accession>A0A0V0HRA6</accession>
<name>A0A0V0HRA6_SOLCH</name>
<evidence type="ECO:0000256" key="1">
    <source>
        <dbReference type="SAM" id="MobiDB-lite"/>
    </source>
</evidence>
<sequence>MMPQEQNNNHSYYCVEKPCCPLRSLGFILLRPNLEQILQCCFLGQNVGEKPYALPKKYPNSTKDQSSYSLRP</sequence>
<reference evidence="2" key="1">
    <citation type="submission" date="2015-12" db="EMBL/GenBank/DDBJ databases">
        <title>Gene expression during late stages of embryo sac development: a critical building block for successful pollen-pistil interactions.</title>
        <authorList>
            <person name="Liu Y."/>
            <person name="Joly V."/>
            <person name="Sabar M."/>
            <person name="Matton D.P."/>
        </authorList>
    </citation>
    <scope>NUCLEOTIDE SEQUENCE</scope>
</reference>
<dbReference type="EMBL" id="GEDG01016601">
    <property type="protein sequence ID" value="JAP22409.1"/>
    <property type="molecule type" value="Transcribed_RNA"/>
</dbReference>
<proteinExistence type="predicted"/>